<proteinExistence type="predicted"/>
<organism evidence="1 2">
    <name type="scientific">Eumeta variegata</name>
    <name type="common">Bagworm moth</name>
    <name type="synonym">Eumeta japonica</name>
    <dbReference type="NCBI Taxonomy" id="151549"/>
    <lineage>
        <taxon>Eukaryota</taxon>
        <taxon>Metazoa</taxon>
        <taxon>Ecdysozoa</taxon>
        <taxon>Arthropoda</taxon>
        <taxon>Hexapoda</taxon>
        <taxon>Insecta</taxon>
        <taxon>Pterygota</taxon>
        <taxon>Neoptera</taxon>
        <taxon>Endopterygota</taxon>
        <taxon>Lepidoptera</taxon>
        <taxon>Glossata</taxon>
        <taxon>Ditrysia</taxon>
        <taxon>Tineoidea</taxon>
        <taxon>Psychidae</taxon>
        <taxon>Oiketicinae</taxon>
        <taxon>Eumeta</taxon>
    </lineage>
</organism>
<accession>A0A4C1YHX5</accession>
<protein>
    <submittedName>
        <fullName evidence="1">Uncharacterized protein</fullName>
    </submittedName>
</protein>
<sequence>MDDAWRESSRHRMSQETVTGRFPFLLLGRRRLAAAGWSKELRGAGLYNNTKTPVFMMLMDILCTLNQPTKRLSSSVFSRPEEVGRGNRLCTKLSKTKLSTLGGMGQSAIRRGTAEAQGVRATGGPSI</sequence>
<name>A0A4C1YHX5_EUMVA</name>
<evidence type="ECO:0000313" key="2">
    <source>
        <dbReference type="Proteomes" id="UP000299102"/>
    </source>
</evidence>
<comment type="caution">
    <text evidence="1">The sequence shown here is derived from an EMBL/GenBank/DDBJ whole genome shotgun (WGS) entry which is preliminary data.</text>
</comment>
<keyword evidence="2" id="KW-1185">Reference proteome</keyword>
<gene>
    <name evidence="1" type="ORF">EVAR_49185_1</name>
</gene>
<evidence type="ECO:0000313" key="1">
    <source>
        <dbReference type="EMBL" id="GBP74604.1"/>
    </source>
</evidence>
<dbReference type="EMBL" id="BGZK01001214">
    <property type="protein sequence ID" value="GBP74604.1"/>
    <property type="molecule type" value="Genomic_DNA"/>
</dbReference>
<reference evidence="1 2" key="1">
    <citation type="journal article" date="2019" name="Commun. Biol.">
        <title>The bagworm genome reveals a unique fibroin gene that provides high tensile strength.</title>
        <authorList>
            <person name="Kono N."/>
            <person name="Nakamura H."/>
            <person name="Ohtoshi R."/>
            <person name="Tomita M."/>
            <person name="Numata K."/>
            <person name="Arakawa K."/>
        </authorList>
    </citation>
    <scope>NUCLEOTIDE SEQUENCE [LARGE SCALE GENOMIC DNA]</scope>
</reference>
<dbReference type="Proteomes" id="UP000299102">
    <property type="component" value="Unassembled WGS sequence"/>
</dbReference>
<dbReference type="AlphaFoldDB" id="A0A4C1YHX5"/>